<evidence type="ECO:0000313" key="2">
    <source>
        <dbReference type="EMBL" id="KAF0692510.1"/>
    </source>
</evidence>
<evidence type="ECO:0000256" key="1">
    <source>
        <dbReference type="SAM" id="MobiDB-lite"/>
    </source>
</evidence>
<sequence length="296" mass="32748">MPSTPRDDGVGMTDVDAVAMEKELYEESIRVLEARLQDVENGTLPEFVNRCKEFEATKGRHIGIAKLHRDLLLQNIDELLQFDLQQIGDGYDAALEALSTNPPDIVEVEGPPPIEYPTTAETDTDAHLTDALAQSAMRKRIHFSLEHVQDILPTTETIQAQLQSLRDSVAAVHEKLAQAAHQECAYDSTNQTVQVGNLYLSIGDPVILTSEVAQEDFYGTIHRMNATAIHLVLVCGNHVQVALAVLRARKCRLRFQDSRKNLPLASPSPLGRKTTTGLTPRAKRSTTARKRLVSLI</sequence>
<proteinExistence type="predicted"/>
<keyword evidence="4" id="KW-1185">Reference proteome</keyword>
<accession>A0A485L5E7</accession>
<organism evidence="3 4">
    <name type="scientific">Aphanomyces stellatus</name>
    <dbReference type="NCBI Taxonomy" id="120398"/>
    <lineage>
        <taxon>Eukaryota</taxon>
        <taxon>Sar</taxon>
        <taxon>Stramenopiles</taxon>
        <taxon>Oomycota</taxon>
        <taxon>Saprolegniomycetes</taxon>
        <taxon>Saprolegniales</taxon>
        <taxon>Verrucalvaceae</taxon>
        <taxon>Aphanomyces</taxon>
    </lineage>
</organism>
<evidence type="ECO:0000313" key="3">
    <source>
        <dbReference type="EMBL" id="VFT93193.1"/>
    </source>
</evidence>
<name>A0A485L5E7_9STRA</name>
<dbReference type="AlphaFoldDB" id="A0A485L5E7"/>
<dbReference type="OrthoDB" id="75230at2759"/>
<gene>
    <name evidence="3" type="primary">Aste57867_16418</name>
    <name evidence="2" type="ORF">As57867_016361</name>
    <name evidence="3" type="ORF">ASTE57867_16418</name>
</gene>
<reference evidence="3 4" key="1">
    <citation type="submission" date="2019-03" db="EMBL/GenBank/DDBJ databases">
        <authorList>
            <person name="Gaulin E."/>
            <person name="Dumas B."/>
        </authorList>
    </citation>
    <scope>NUCLEOTIDE SEQUENCE [LARGE SCALE GENOMIC DNA]</scope>
    <source>
        <strain evidence="3">CBS 568.67</strain>
    </source>
</reference>
<protein>
    <submittedName>
        <fullName evidence="3">Aste57867_16418 protein</fullName>
    </submittedName>
</protein>
<dbReference type="EMBL" id="CAADRA010005895">
    <property type="protein sequence ID" value="VFT93193.1"/>
    <property type="molecule type" value="Genomic_DNA"/>
</dbReference>
<reference evidence="2" key="2">
    <citation type="submission" date="2019-06" db="EMBL/GenBank/DDBJ databases">
        <title>Genomics analysis of Aphanomyces spp. identifies a new class of oomycete effector associated with host adaptation.</title>
        <authorList>
            <person name="Gaulin E."/>
        </authorList>
    </citation>
    <scope>NUCLEOTIDE SEQUENCE</scope>
    <source>
        <strain evidence="2">CBS 578.67</strain>
    </source>
</reference>
<dbReference type="Proteomes" id="UP000332933">
    <property type="component" value="Unassembled WGS sequence"/>
</dbReference>
<feature type="region of interest" description="Disordered" evidence="1">
    <location>
        <begin position="264"/>
        <end position="285"/>
    </location>
</feature>
<evidence type="ECO:0000313" key="4">
    <source>
        <dbReference type="Proteomes" id="UP000332933"/>
    </source>
</evidence>
<dbReference type="EMBL" id="VJMH01005874">
    <property type="protein sequence ID" value="KAF0692510.1"/>
    <property type="molecule type" value="Genomic_DNA"/>
</dbReference>